<dbReference type="PANTHER" id="PTHR43736:SF1">
    <property type="entry name" value="DIHYDRONEOPTERIN TRIPHOSPHATE DIPHOSPHATASE"/>
    <property type="match status" value="1"/>
</dbReference>
<proteinExistence type="inferred from homology"/>
<feature type="domain" description="Nudix hydrolase" evidence="2">
    <location>
        <begin position="1"/>
        <end position="135"/>
    </location>
</feature>
<protein>
    <recommendedName>
        <fullName evidence="2">Nudix hydrolase domain-containing protein</fullName>
    </recommendedName>
</protein>
<accession>A0A917EP78</accession>
<comment type="caution">
    <text evidence="3">The sequence shown here is derived from an EMBL/GenBank/DDBJ whole genome shotgun (WGS) entry which is preliminary data.</text>
</comment>
<dbReference type="EMBL" id="BMFK01000001">
    <property type="protein sequence ID" value="GGE61716.1"/>
    <property type="molecule type" value="Genomic_DNA"/>
</dbReference>
<dbReference type="AlphaFoldDB" id="A0A917EP78"/>
<evidence type="ECO:0000256" key="1">
    <source>
        <dbReference type="ARBA" id="ARBA00005582"/>
    </source>
</evidence>
<comment type="similarity">
    <text evidence="1">Belongs to the Nudix hydrolase family.</text>
</comment>
<dbReference type="SUPFAM" id="SSF55811">
    <property type="entry name" value="Nudix"/>
    <property type="match status" value="1"/>
</dbReference>
<sequence length="145" mass="16677">MYVINVDAAIHHEGKWLIIRRSTKEEHAGGLLSLVGGTVEKQGNTMNLLEETVKREVYEEVGVLVHDDMQYIHNTTFITDRGEHVLNVIFLCTYKEGKAYVKAVDEVDAVHWMTIDEILSHPKSPPWLFDSMKHVYKHMERAICS</sequence>
<organism evidence="3 4">
    <name type="scientific">Priestia taiwanensis</name>
    <dbReference type="NCBI Taxonomy" id="1347902"/>
    <lineage>
        <taxon>Bacteria</taxon>
        <taxon>Bacillati</taxon>
        <taxon>Bacillota</taxon>
        <taxon>Bacilli</taxon>
        <taxon>Bacillales</taxon>
        <taxon>Bacillaceae</taxon>
        <taxon>Priestia</taxon>
    </lineage>
</organism>
<evidence type="ECO:0000259" key="2">
    <source>
        <dbReference type="PROSITE" id="PS51462"/>
    </source>
</evidence>
<evidence type="ECO:0000313" key="3">
    <source>
        <dbReference type="EMBL" id="GGE61716.1"/>
    </source>
</evidence>
<keyword evidence="4" id="KW-1185">Reference proteome</keyword>
<dbReference type="InterPro" id="IPR000086">
    <property type="entry name" value="NUDIX_hydrolase_dom"/>
</dbReference>
<dbReference type="InterPro" id="IPR015797">
    <property type="entry name" value="NUDIX_hydrolase-like_dom_sf"/>
</dbReference>
<dbReference type="Gene3D" id="3.90.79.10">
    <property type="entry name" value="Nucleoside Triphosphate Pyrophosphohydrolase"/>
    <property type="match status" value="1"/>
</dbReference>
<reference evidence="3" key="2">
    <citation type="submission" date="2020-09" db="EMBL/GenBank/DDBJ databases">
        <authorList>
            <person name="Sun Q."/>
            <person name="Zhou Y."/>
        </authorList>
    </citation>
    <scope>NUCLEOTIDE SEQUENCE</scope>
    <source>
        <strain evidence="3">CGMCC 1.12698</strain>
    </source>
</reference>
<dbReference type="Pfam" id="PF00293">
    <property type="entry name" value="NUDIX"/>
    <property type="match status" value="1"/>
</dbReference>
<name>A0A917EP78_9BACI</name>
<dbReference type="RefSeq" id="WP_188387313.1">
    <property type="nucleotide sequence ID" value="NZ_BMFK01000001.1"/>
</dbReference>
<reference evidence="3" key="1">
    <citation type="journal article" date="2014" name="Int. J. Syst. Evol. Microbiol.">
        <title>Complete genome sequence of Corynebacterium casei LMG S-19264T (=DSM 44701T), isolated from a smear-ripened cheese.</title>
        <authorList>
            <consortium name="US DOE Joint Genome Institute (JGI-PGF)"/>
            <person name="Walter F."/>
            <person name="Albersmeier A."/>
            <person name="Kalinowski J."/>
            <person name="Ruckert C."/>
        </authorList>
    </citation>
    <scope>NUCLEOTIDE SEQUENCE</scope>
    <source>
        <strain evidence="3">CGMCC 1.12698</strain>
    </source>
</reference>
<dbReference type="Proteomes" id="UP000605259">
    <property type="component" value="Unassembled WGS sequence"/>
</dbReference>
<gene>
    <name evidence="3" type="ORF">GCM10007140_10040</name>
</gene>
<evidence type="ECO:0000313" key="4">
    <source>
        <dbReference type="Proteomes" id="UP000605259"/>
    </source>
</evidence>
<dbReference type="PANTHER" id="PTHR43736">
    <property type="entry name" value="ADP-RIBOSE PYROPHOSPHATASE"/>
    <property type="match status" value="1"/>
</dbReference>
<dbReference type="CDD" id="cd02883">
    <property type="entry name" value="NUDIX_Hydrolase"/>
    <property type="match status" value="1"/>
</dbReference>
<dbReference type="PROSITE" id="PS51462">
    <property type="entry name" value="NUDIX"/>
    <property type="match status" value="1"/>
</dbReference>